<evidence type="ECO:0000313" key="8">
    <source>
        <dbReference type="EMBL" id="MFD2549716.1"/>
    </source>
</evidence>
<dbReference type="RefSeq" id="WP_380906035.1">
    <property type="nucleotide sequence ID" value="NZ_JBHUEG010000019.1"/>
</dbReference>
<dbReference type="Pfam" id="PF00892">
    <property type="entry name" value="EamA"/>
    <property type="match status" value="2"/>
</dbReference>
<evidence type="ECO:0000256" key="5">
    <source>
        <dbReference type="ARBA" id="ARBA00023136"/>
    </source>
</evidence>
<dbReference type="SUPFAM" id="SSF103481">
    <property type="entry name" value="Multidrug resistance efflux transporter EmrE"/>
    <property type="match status" value="2"/>
</dbReference>
<evidence type="ECO:0000256" key="6">
    <source>
        <dbReference type="SAM" id="Phobius"/>
    </source>
</evidence>
<comment type="subcellular location">
    <subcellularLocation>
        <location evidence="1">Membrane</location>
        <topology evidence="1">Multi-pass membrane protein</topology>
    </subcellularLocation>
</comment>
<dbReference type="InterPro" id="IPR050638">
    <property type="entry name" value="AA-Vitamin_Transporters"/>
</dbReference>
<evidence type="ECO:0000256" key="2">
    <source>
        <dbReference type="ARBA" id="ARBA00007362"/>
    </source>
</evidence>
<keyword evidence="4 6" id="KW-1133">Transmembrane helix</keyword>
<comment type="similarity">
    <text evidence="2">Belongs to the EamA transporter family.</text>
</comment>
<feature type="transmembrane region" description="Helical" evidence="6">
    <location>
        <begin position="249"/>
        <end position="272"/>
    </location>
</feature>
<name>A0ABW5KL74_9SPHI</name>
<feature type="transmembrane region" description="Helical" evidence="6">
    <location>
        <begin position="20"/>
        <end position="41"/>
    </location>
</feature>
<evidence type="ECO:0000313" key="9">
    <source>
        <dbReference type="Proteomes" id="UP001597545"/>
    </source>
</evidence>
<proteinExistence type="inferred from homology"/>
<feature type="transmembrane region" description="Helical" evidence="6">
    <location>
        <begin position="189"/>
        <end position="211"/>
    </location>
</feature>
<evidence type="ECO:0000256" key="4">
    <source>
        <dbReference type="ARBA" id="ARBA00022989"/>
    </source>
</evidence>
<keyword evidence="3 6" id="KW-0812">Transmembrane</keyword>
<evidence type="ECO:0000259" key="7">
    <source>
        <dbReference type="Pfam" id="PF00892"/>
    </source>
</evidence>
<dbReference type="InterPro" id="IPR037185">
    <property type="entry name" value="EmrE-like"/>
</dbReference>
<feature type="transmembrane region" description="Helical" evidence="6">
    <location>
        <begin position="47"/>
        <end position="67"/>
    </location>
</feature>
<reference evidence="9" key="1">
    <citation type="journal article" date="2019" name="Int. J. Syst. Evol. Microbiol.">
        <title>The Global Catalogue of Microorganisms (GCM) 10K type strain sequencing project: providing services to taxonomists for standard genome sequencing and annotation.</title>
        <authorList>
            <consortium name="The Broad Institute Genomics Platform"/>
            <consortium name="The Broad Institute Genome Sequencing Center for Infectious Disease"/>
            <person name="Wu L."/>
            <person name="Ma J."/>
        </authorList>
    </citation>
    <scope>NUCLEOTIDE SEQUENCE [LARGE SCALE GENOMIC DNA]</scope>
    <source>
        <strain evidence="9">KCTC 42662</strain>
    </source>
</reference>
<feature type="transmembrane region" description="Helical" evidence="6">
    <location>
        <begin position="106"/>
        <end position="125"/>
    </location>
</feature>
<dbReference type="Proteomes" id="UP001597545">
    <property type="component" value="Unassembled WGS sequence"/>
</dbReference>
<feature type="transmembrane region" description="Helical" evidence="6">
    <location>
        <begin position="132"/>
        <end position="151"/>
    </location>
</feature>
<feature type="transmembrane region" description="Helical" evidence="6">
    <location>
        <begin position="223"/>
        <end position="242"/>
    </location>
</feature>
<comment type="caution">
    <text evidence="8">The sequence shown here is derived from an EMBL/GenBank/DDBJ whole genome shotgun (WGS) entry which is preliminary data.</text>
</comment>
<dbReference type="InterPro" id="IPR000620">
    <property type="entry name" value="EamA_dom"/>
</dbReference>
<gene>
    <name evidence="8" type="ORF">ACFSR5_18880</name>
</gene>
<feature type="transmembrane region" description="Helical" evidence="6">
    <location>
        <begin position="278"/>
        <end position="298"/>
    </location>
</feature>
<dbReference type="PANTHER" id="PTHR32322">
    <property type="entry name" value="INNER MEMBRANE TRANSPORTER"/>
    <property type="match status" value="1"/>
</dbReference>
<dbReference type="EMBL" id="JBHULR010000020">
    <property type="protein sequence ID" value="MFD2549716.1"/>
    <property type="molecule type" value="Genomic_DNA"/>
</dbReference>
<evidence type="ECO:0000256" key="1">
    <source>
        <dbReference type="ARBA" id="ARBA00004141"/>
    </source>
</evidence>
<feature type="transmembrane region" description="Helical" evidence="6">
    <location>
        <begin position="79"/>
        <end position="100"/>
    </location>
</feature>
<feature type="domain" description="EamA" evidence="7">
    <location>
        <begin position="19"/>
        <end position="142"/>
    </location>
</feature>
<feature type="transmembrane region" description="Helical" evidence="6">
    <location>
        <begin position="157"/>
        <end position="177"/>
    </location>
</feature>
<evidence type="ECO:0000256" key="3">
    <source>
        <dbReference type="ARBA" id="ARBA00022692"/>
    </source>
</evidence>
<protein>
    <submittedName>
        <fullName evidence="8">DMT family transporter</fullName>
    </submittedName>
</protein>
<accession>A0ABW5KL74</accession>
<organism evidence="8 9">
    <name type="scientific">Sphingobacterium suaedae</name>
    <dbReference type="NCBI Taxonomy" id="1686402"/>
    <lineage>
        <taxon>Bacteria</taxon>
        <taxon>Pseudomonadati</taxon>
        <taxon>Bacteroidota</taxon>
        <taxon>Sphingobacteriia</taxon>
        <taxon>Sphingobacteriales</taxon>
        <taxon>Sphingobacteriaceae</taxon>
        <taxon>Sphingobacterium</taxon>
    </lineage>
</organism>
<dbReference type="PANTHER" id="PTHR32322:SF2">
    <property type="entry name" value="EAMA DOMAIN-CONTAINING PROTEIN"/>
    <property type="match status" value="1"/>
</dbReference>
<feature type="domain" description="EamA" evidence="7">
    <location>
        <begin position="161"/>
        <end position="291"/>
    </location>
</feature>
<keyword evidence="9" id="KW-1185">Reference proteome</keyword>
<sequence>MKIAEHRDSSETAHGSVRGWINGFIGVLLFSGSLPATRVAVLELDPIFLTAARAAIAAILAIMVLFICGQKRPKRSEIYSIAVVSVGCVVGFPLLSALALQHVTSAHSMVFVGLLPLATAVFGVLRGGERPTLLFWIFSILGGLLVTGYAIAQGSTFSPVGDALMIAAIVVCGLGYAEGARLAKTLGGWQVISWALVLSAPIVVVLAILYLPTSLIAIRIDTWIALGYVSFFSMFIGFIFWYRGLALGGIASVGQLQLLQPLFGLGLAAGLLHEEVGWEMVVVTLGVILCVAASRRFAR</sequence>
<keyword evidence="5 6" id="KW-0472">Membrane</keyword>